<dbReference type="Pfam" id="PF13091">
    <property type="entry name" value="PLDc_2"/>
    <property type="match status" value="2"/>
</dbReference>
<dbReference type="EC" id="3.1.4.4" evidence="3"/>
<dbReference type="SUPFAM" id="SSF56024">
    <property type="entry name" value="Phospholipase D/nuclease"/>
    <property type="match status" value="2"/>
</dbReference>
<dbReference type="RefSeq" id="WP_253754062.1">
    <property type="nucleotide sequence ID" value="NZ_JAMZDZ010000001.1"/>
</dbReference>
<feature type="domain" description="PLD phosphodiesterase" evidence="7">
    <location>
        <begin position="294"/>
        <end position="321"/>
    </location>
</feature>
<evidence type="ECO:0000259" key="7">
    <source>
        <dbReference type="PROSITE" id="PS50035"/>
    </source>
</evidence>
<reference evidence="9" key="1">
    <citation type="journal article" date="2019" name="Int. J. Syst. Evol. Microbiol.">
        <title>The Global Catalogue of Microorganisms (GCM) 10K type strain sequencing project: providing services to taxonomists for standard genome sequencing and annotation.</title>
        <authorList>
            <consortium name="The Broad Institute Genomics Platform"/>
            <consortium name="The Broad Institute Genome Sequencing Center for Infectious Disease"/>
            <person name="Wu L."/>
            <person name="Ma J."/>
        </authorList>
    </citation>
    <scope>NUCLEOTIDE SEQUENCE [LARGE SCALE GENOMIC DNA]</scope>
    <source>
        <strain evidence="9">CGMCC 4.7289</strain>
    </source>
</reference>
<evidence type="ECO:0000256" key="2">
    <source>
        <dbReference type="ARBA" id="ARBA00008664"/>
    </source>
</evidence>
<proteinExistence type="inferred from homology"/>
<dbReference type="InterPro" id="IPR025202">
    <property type="entry name" value="PLD-like_dom"/>
</dbReference>
<dbReference type="Proteomes" id="UP001595816">
    <property type="component" value="Unassembled WGS sequence"/>
</dbReference>
<keyword evidence="5" id="KW-0442">Lipid degradation</keyword>
<comment type="catalytic activity">
    <reaction evidence="1">
        <text>a 1,2-diacyl-sn-glycero-3-phosphocholine + H2O = a 1,2-diacyl-sn-glycero-3-phosphate + choline + H(+)</text>
        <dbReference type="Rhea" id="RHEA:14445"/>
        <dbReference type="ChEBI" id="CHEBI:15354"/>
        <dbReference type="ChEBI" id="CHEBI:15377"/>
        <dbReference type="ChEBI" id="CHEBI:15378"/>
        <dbReference type="ChEBI" id="CHEBI:57643"/>
        <dbReference type="ChEBI" id="CHEBI:58608"/>
        <dbReference type="EC" id="3.1.4.4"/>
    </reaction>
</comment>
<dbReference type="EMBL" id="JBHSAY010000001">
    <property type="protein sequence ID" value="MFC4129037.1"/>
    <property type="molecule type" value="Genomic_DNA"/>
</dbReference>
<dbReference type="Gene3D" id="3.30.870.10">
    <property type="entry name" value="Endonuclease Chain A"/>
    <property type="match status" value="2"/>
</dbReference>
<comment type="caution">
    <text evidence="8">The sequence shown here is derived from an EMBL/GenBank/DDBJ whole genome shotgun (WGS) entry which is preliminary data.</text>
</comment>
<dbReference type="PROSITE" id="PS50035">
    <property type="entry name" value="PLD"/>
    <property type="match status" value="1"/>
</dbReference>
<evidence type="ECO:0000313" key="9">
    <source>
        <dbReference type="Proteomes" id="UP001595816"/>
    </source>
</evidence>
<sequence length="368" mass="40144">MGIKLGSLEFYAGPTVLGGPDDLDQVIRTFLDGAKHSLFIAVQELDSEPIGRAVLAAKARGVRVQLILEGDYLREVDEPLADPWQPGGANEVNRTIHAALLRAGLDVVSDLNPGIFHQKFVVRDPGQSTAAVLTGSTNFTQTDTGINTITSPALAKGNNLNHVVILRGDSAAGQYLREFMRMRSGTFGELHERLEPKPGEFRLGRVRVKPLFAPMHGPEMEIMKQMLKAQHSIDFAMYTFSQSSGIDDTMLRLLPSIARIRGVLDRGQGVHTWAATAPLKAAGAELFTNRPGTGVRKVHHKLMVIDSRLVIIGSFNYTDPANTINDENIVVLGDLEETNARAETAQQQLAAYALAEIERIIQDLAQPV</sequence>
<evidence type="ECO:0000256" key="6">
    <source>
        <dbReference type="ARBA" id="ARBA00023098"/>
    </source>
</evidence>
<dbReference type="SMART" id="SM00155">
    <property type="entry name" value="PLDc"/>
    <property type="match status" value="2"/>
</dbReference>
<evidence type="ECO:0000256" key="1">
    <source>
        <dbReference type="ARBA" id="ARBA00000798"/>
    </source>
</evidence>
<keyword evidence="4" id="KW-0378">Hydrolase</keyword>
<dbReference type="PANTHER" id="PTHR43856">
    <property type="entry name" value="CARDIOLIPIN HYDROLASE"/>
    <property type="match status" value="1"/>
</dbReference>
<dbReference type="PANTHER" id="PTHR43856:SF1">
    <property type="entry name" value="MITOCHONDRIAL CARDIOLIPIN HYDROLASE"/>
    <property type="match status" value="1"/>
</dbReference>
<evidence type="ECO:0000256" key="3">
    <source>
        <dbReference type="ARBA" id="ARBA00012027"/>
    </source>
</evidence>
<organism evidence="8 9">
    <name type="scientific">Hamadaea flava</name>
    <dbReference type="NCBI Taxonomy" id="1742688"/>
    <lineage>
        <taxon>Bacteria</taxon>
        <taxon>Bacillati</taxon>
        <taxon>Actinomycetota</taxon>
        <taxon>Actinomycetes</taxon>
        <taxon>Micromonosporales</taxon>
        <taxon>Micromonosporaceae</taxon>
        <taxon>Hamadaea</taxon>
    </lineage>
</organism>
<protein>
    <recommendedName>
        <fullName evidence="3">phospholipase D</fullName>
        <ecNumber evidence="3">3.1.4.4</ecNumber>
    </recommendedName>
</protein>
<keyword evidence="9" id="KW-1185">Reference proteome</keyword>
<name>A0ABV8LDT6_9ACTN</name>
<dbReference type="CDD" id="cd09116">
    <property type="entry name" value="PLDc_Nuc_like"/>
    <property type="match status" value="1"/>
</dbReference>
<keyword evidence="6" id="KW-0443">Lipid metabolism</keyword>
<accession>A0ABV8LDT6</accession>
<evidence type="ECO:0000256" key="5">
    <source>
        <dbReference type="ARBA" id="ARBA00022963"/>
    </source>
</evidence>
<comment type="similarity">
    <text evidence="2">Belongs to the phospholipase D family.</text>
</comment>
<gene>
    <name evidence="8" type="ORF">ACFOZ4_00215</name>
</gene>
<dbReference type="InterPro" id="IPR001736">
    <property type="entry name" value="PLipase_D/transphosphatidylase"/>
</dbReference>
<evidence type="ECO:0000256" key="4">
    <source>
        <dbReference type="ARBA" id="ARBA00022801"/>
    </source>
</evidence>
<dbReference type="InterPro" id="IPR051406">
    <property type="entry name" value="PLD_domain"/>
</dbReference>
<evidence type="ECO:0000313" key="8">
    <source>
        <dbReference type="EMBL" id="MFC4129037.1"/>
    </source>
</evidence>